<gene>
    <name evidence="4" type="ORF">SAMN05421828_11335</name>
</gene>
<dbReference type="RefSeq" id="WP_029311786.1">
    <property type="nucleotide sequence ID" value="NZ_FTNE01000013.1"/>
</dbReference>
<dbReference type="OrthoDB" id="9783047at2"/>
<dbReference type="InterPro" id="IPR006143">
    <property type="entry name" value="RND_pump_MFP"/>
</dbReference>
<dbReference type="GO" id="GO:0015562">
    <property type="term" value="F:efflux transmembrane transporter activity"/>
    <property type="evidence" value="ECO:0007669"/>
    <property type="project" value="TreeGrafter"/>
</dbReference>
<dbReference type="Gene3D" id="2.40.50.100">
    <property type="match status" value="1"/>
</dbReference>
<dbReference type="Gene3D" id="2.40.420.20">
    <property type="match status" value="1"/>
</dbReference>
<evidence type="ECO:0000313" key="5">
    <source>
        <dbReference type="Proteomes" id="UP000186308"/>
    </source>
</evidence>
<feature type="domain" description="CusB-like beta-barrel" evidence="3">
    <location>
        <begin position="197"/>
        <end position="268"/>
    </location>
</feature>
<dbReference type="Gene3D" id="1.10.287.470">
    <property type="entry name" value="Helix hairpin bin"/>
    <property type="match status" value="1"/>
</dbReference>
<sequence>MPGRPPAPFPACALTALFMAVASPCARADAPQPTPHVPVATPQATMFRPTIAVSGQIAAVQSATLAAQRAGVAAQVLFHSGETVAKGAVLLRMDDAEQRAQVALDRAKLDAAGRTVARDLRLRAISGIAIAQLESDQAARAEAAAQLALDTARQNRRTIRAPFAGVLGIRRLSAGDYIGAGAIITTITQTSPLRILFAVPETELTGIAFGDAFTFTLPSADATPHQGRILALSPSLNLTTRARMVEGRIANNAGTLLPGAFGQVEIATGTATAALDVPATAINYGPLGSFVYAVDHHGSADVVHAVYVRVLATKGATTTIATPVPAAPRRIVAIGGFKLDNGETIIPAAPATALQATPAAAGRKS</sequence>
<reference evidence="4 5" key="1">
    <citation type="submission" date="2017-01" db="EMBL/GenBank/DDBJ databases">
        <authorList>
            <person name="Varghese N."/>
            <person name="Submissions S."/>
        </authorList>
    </citation>
    <scope>NUCLEOTIDE SEQUENCE [LARGE SCALE GENOMIC DNA]</scope>
    <source>
        <strain evidence="4 5">ATCC 35905</strain>
    </source>
</reference>
<dbReference type="SUPFAM" id="SSF111369">
    <property type="entry name" value="HlyD-like secretion proteins"/>
    <property type="match status" value="1"/>
</dbReference>
<dbReference type="PANTHER" id="PTHR30469">
    <property type="entry name" value="MULTIDRUG RESISTANCE PROTEIN MDTA"/>
    <property type="match status" value="1"/>
</dbReference>
<organism evidence="4 5">
    <name type="scientific">Acidiphilium rubrum</name>
    <dbReference type="NCBI Taxonomy" id="526"/>
    <lineage>
        <taxon>Bacteria</taxon>
        <taxon>Pseudomonadati</taxon>
        <taxon>Pseudomonadota</taxon>
        <taxon>Alphaproteobacteria</taxon>
        <taxon>Acetobacterales</taxon>
        <taxon>Acidocellaceae</taxon>
        <taxon>Acidiphilium</taxon>
    </lineage>
</organism>
<accession>A0A8G2CLE2</accession>
<dbReference type="AlphaFoldDB" id="A0A8G2CLE2"/>
<dbReference type="Gene3D" id="2.40.30.170">
    <property type="match status" value="1"/>
</dbReference>
<proteinExistence type="inferred from homology"/>
<evidence type="ECO:0000313" key="4">
    <source>
        <dbReference type="EMBL" id="SIQ99467.1"/>
    </source>
</evidence>
<feature type="chain" id="PRO_5034345982" evidence="2">
    <location>
        <begin position="29"/>
        <end position="365"/>
    </location>
</feature>
<dbReference type="Proteomes" id="UP000186308">
    <property type="component" value="Unassembled WGS sequence"/>
</dbReference>
<keyword evidence="2" id="KW-0732">Signal</keyword>
<name>A0A8G2CLE2_ACIRU</name>
<protein>
    <submittedName>
        <fullName evidence="4">Membrane fusion protein, multidrug efflux system</fullName>
    </submittedName>
</protein>
<dbReference type="NCBIfam" id="TIGR01730">
    <property type="entry name" value="RND_mfp"/>
    <property type="match status" value="1"/>
</dbReference>
<feature type="signal peptide" evidence="2">
    <location>
        <begin position="1"/>
        <end position="28"/>
    </location>
</feature>
<evidence type="ECO:0000259" key="3">
    <source>
        <dbReference type="Pfam" id="PF25954"/>
    </source>
</evidence>
<dbReference type="EMBL" id="FTNE01000013">
    <property type="protein sequence ID" value="SIQ99467.1"/>
    <property type="molecule type" value="Genomic_DNA"/>
</dbReference>
<comment type="similarity">
    <text evidence="1">Belongs to the membrane fusion protein (MFP) (TC 8.A.1) family.</text>
</comment>
<dbReference type="InterPro" id="IPR058792">
    <property type="entry name" value="Beta-barrel_RND_2"/>
</dbReference>
<dbReference type="PANTHER" id="PTHR30469:SF11">
    <property type="entry name" value="BLL4320 PROTEIN"/>
    <property type="match status" value="1"/>
</dbReference>
<evidence type="ECO:0000256" key="2">
    <source>
        <dbReference type="SAM" id="SignalP"/>
    </source>
</evidence>
<keyword evidence="5" id="KW-1185">Reference proteome</keyword>
<evidence type="ECO:0000256" key="1">
    <source>
        <dbReference type="ARBA" id="ARBA00009477"/>
    </source>
</evidence>
<dbReference type="Pfam" id="PF25954">
    <property type="entry name" value="Beta-barrel_RND_2"/>
    <property type="match status" value="1"/>
</dbReference>
<comment type="caution">
    <text evidence="4">The sequence shown here is derived from an EMBL/GenBank/DDBJ whole genome shotgun (WGS) entry which is preliminary data.</text>
</comment>
<dbReference type="GO" id="GO:1990281">
    <property type="term" value="C:efflux pump complex"/>
    <property type="evidence" value="ECO:0007669"/>
    <property type="project" value="TreeGrafter"/>
</dbReference>